<evidence type="ECO:0000313" key="3">
    <source>
        <dbReference type="Proteomes" id="UP001597227"/>
    </source>
</evidence>
<dbReference type="InterPro" id="IPR023577">
    <property type="entry name" value="CYTH_domain"/>
</dbReference>
<dbReference type="PIRSF" id="PIRSF012526">
    <property type="entry name" value="CYTH_UCP012526"/>
    <property type="match status" value="1"/>
</dbReference>
<protein>
    <submittedName>
        <fullName evidence="2">CYTH domain-containing protein</fullName>
    </submittedName>
</protein>
<name>A0ABW4MJZ6_9BACI</name>
<dbReference type="CDD" id="cd07762">
    <property type="entry name" value="CYTH-like_Pase_1"/>
    <property type="match status" value="1"/>
</dbReference>
<dbReference type="InterPro" id="IPR009195">
    <property type="entry name" value="Uncharacterised_YjbK"/>
</dbReference>
<dbReference type="Gene3D" id="2.40.320.10">
    <property type="entry name" value="Hypothetical Protein Pfu-838710-001"/>
    <property type="match status" value="1"/>
</dbReference>
<sequence>MSQELEIEFKNILEEDEYRQLLSAFSISEDKKVIQENFYFDTPKFSLKDVGAALRIREKNGIYTLTLKQPVKRGLLETHQVLSKEEAEQMLNGGNIIEGEVVSILKGLSIGTSDIRFFGSLKTKRAEVEYKNGLLVLDKSYYLNQIDFELEYEVTDEVSGKEVFKELLQQYKIPIRKTDNKILRFYNRKKQILLGEELT</sequence>
<dbReference type="SUPFAM" id="SSF55154">
    <property type="entry name" value="CYTH-like phosphatases"/>
    <property type="match status" value="1"/>
</dbReference>
<proteinExistence type="predicted"/>
<organism evidence="2 3">
    <name type="scientific">Fredinandcohnia salidurans</name>
    <dbReference type="NCBI Taxonomy" id="2595041"/>
    <lineage>
        <taxon>Bacteria</taxon>
        <taxon>Bacillati</taxon>
        <taxon>Bacillota</taxon>
        <taxon>Bacilli</taxon>
        <taxon>Bacillales</taxon>
        <taxon>Bacillaceae</taxon>
        <taxon>Fredinandcohnia</taxon>
    </lineage>
</organism>
<evidence type="ECO:0000259" key="1">
    <source>
        <dbReference type="PROSITE" id="PS51707"/>
    </source>
</evidence>
<dbReference type="Pfam" id="PF01928">
    <property type="entry name" value="CYTH"/>
    <property type="match status" value="1"/>
</dbReference>
<dbReference type="RefSeq" id="WP_388036094.1">
    <property type="nucleotide sequence ID" value="NZ_JBHUEK010000008.1"/>
</dbReference>
<dbReference type="Proteomes" id="UP001597227">
    <property type="component" value="Unassembled WGS sequence"/>
</dbReference>
<dbReference type="InterPro" id="IPR033469">
    <property type="entry name" value="CYTH-like_dom_sf"/>
</dbReference>
<gene>
    <name evidence="2" type="ORF">ACFSFW_06020</name>
</gene>
<comment type="caution">
    <text evidence="2">The sequence shown here is derived from an EMBL/GenBank/DDBJ whole genome shotgun (WGS) entry which is preliminary data.</text>
</comment>
<evidence type="ECO:0000313" key="2">
    <source>
        <dbReference type="EMBL" id="MFD1778218.1"/>
    </source>
</evidence>
<dbReference type="EMBL" id="JBHUEK010000008">
    <property type="protein sequence ID" value="MFD1778218.1"/>
    <property type="molecule type" value="Genomic_DNA"/>
</dbReference>
<reference evidence="3" key="1">
    <citation type="journal article" date="2019" name="Int. J. Syst. Evol. Microbiol.">
        <title>The Global Catalogue of Microorganisms (GCM) 10K type strain sequencing project: providing services to taxonomists for standard genome sequencing and annotation.</title>
        <authorList>
            <consortium name="The Broad Institute Genomics Platform"/>
            <consortium name="The Broad Institute Genome Sequencing Center for Infectious Disease"/>
            <person name="Wu L."/>
            <person name="Ma J."/>
        </authorList>
    </citation>
    <scope>NUCLEOTIDE SEQUENCE [LARGE SCALE GENOMIC DNA]</scope>
    <source>
        <strain evidence="3">CCUG 15531</strain>
    </source>
</reference>
<feature type="domain" description="CYTH" evidence="1">
    <location>
        <begin position="4"/>
        <end position="192"/>
    </location>
</feature>
<dbReference type="PROSITE" id="PS51707">
    <property type="entry name" value="CYTH"/>
    <property type="match status" value="1"/>
</dbReference>
<accession>A0ABW4MJZ6</accession>
<dbReference type="SMART" id="SM01118">
    <property type="entry name" value="CYTH"/>
    <property type="match status" value="1"/>
</dbReference>
<keyword evidence="3" id="KW-1185">Reference proteome</keyword>